<accession>A0ABT1DRU5</accession>
<dbReference type="SMART" id="SM00530">
    <property type="entry name" value="HTH_XRE"/>
    <property type="match status" value="1"/>
</dbReference>
<proteinExistence type="predicted"/>
<organism evidence="2 3">
    <name type="scientific">Paractinoplanes aksuensis</name>
    <dbReference type="NCBI Taxonomy" id="2939490"/>
    <lineage>
        <taxon>Bacteria</taxon>
        <taxon>Bacillati</taxon>
        <taxon>Actinomycetota</taxon>
        <taxon>Actinomycetes</taxon>
        <taxon>Micromonosporales</taxon>
        <taxon>Micromonosporaceae</taxon>
        <taxon>Paractinoplanes</taxon>
    </lineage>
</organism>
<evidence type="ECO:0000313" key="2">
    <source>
        <dbReference type="EMBL" id="MCO8273238.1"/>
    </source>
</evidence>
<dbReference type="Pfam" id="PF01381">
    <property type="entry name" value="HTH_3"/>
    <property type="match status" value="1"/>
</dbReference>
<protein>
    <submittedName>
        <fullName evidence="2">Helix-turn-helix transcriptional regulator</fullName>
    </submittedName>
</protein>
<reference evidence="2 3" key="1">
    <citation type="submission" date="2022-06" db="EMBL/GenBank/DDBJ databases">
        <title>New Species of the Genus Actinoplanes, ActinopZanes ferrugineus.</title>
        <authorList>
            <person name="Ding P."/>
        </authorList>
    </citation>
    <scope>NUCLEOTIDE SEQUENCE [LARGE SCALE GENOMIC DNA]</scope>
    <source>
        <strain evidence="2 3">TRM88003</strain>
    </source>
</reference>
<dbReference type="InterPro" id="IPR010982">
    <property type="entry name" value="Lambda_DNA-bd_dom_sf"/>
</dbReference>
<dbReference type="Proteomes" id="UP001523369">
    <property type="component" value="Unassembled WGS sequence"/>
</dbReference>
<feature type="domain" description="HTH cro/C1-type" evidence="1">
    <location>
        <begin position="7"/>
        <end position="52"/>
    </location>
</feature>
<evidence type="ECO:0000313" key="3">
    <source>
        <dbReference type="Proteomes" id="UP001523369"/>
    </source>
</evidence>
<dbReference type="SUPFAM" id="SSF47413">
    <property type="entry name" value="lambda repressor-like DNA-binding domains"/>
    <property type="match status" value="1"/>
</dbReference>
<sequence length="345" mass="38744">MSTLAERLRELRGQLTQLALGRVLGVSVPLISSWERGAVPPPERLNDYARYFAQAKPGPKLPRLGELSGDEHQAYEKLRRDLNRLRGSVEDEPEVPHPLRFPPGQAITIVSSELPGFIREQFGDVSKPQGPDYVDAYKYADLDALIELLSFVRGMNPSNPTLVGVPRELSTDDLTAAHLIVLGGVDFNEVTEAVMDDLSHVPVKQLRRATFQDTGAFSVAWADGRRSEFVPKLLPDQHGTSLREDVAQYLRAPNPYNRERTLSFFNGMYSRGSYGVVRALTDPEIHRRNATYVDRRFRGADTYSIVCRVKIVANEVVVPDWTVDDIRLHEWPEVERDRSGGAAIQ</sequence>
<dbReference type="EMBL" id="JAMYJR010000023">
    <property type="protein sequence ID" value="MCO8273238.1"/>
    <property type="molecule type" value="Genomic_DNA"/>
</dbReference>
<dbReference type="CDD" id="cd00093">
    <property type="entry name" value="HTH_XRE"/>
    <property type="match status" value="1"/>
</dbReference>
<keyword evidence="3" id="KW-1185">Reference proteome</keyword>
<gene>
    <name evidence="2" type="ORF">M1L60_21840</name>
</gene>
<name>A0ABT1DRU5_9ACTN</name>
<comment type="caution">
    <text evidence="2">The sequence shown here is derived from an EMBL/GenBank/DDBJ whole genome shotgun (WGS) entry which is preliminary data.</text>
</comment>
<evidence type="ECO:0000259" key="1">
    <source>
        <dbReference type="PROSITE" id="PS50943"/>
    </source>
</evidence>
<dbReference type="InterPro" id="IPR001387">
    <property type="entry name" value="Cro/C1-type_HTH"/>
</dbReference>
<dbReference type="PROSITE" id="PS50943">
    <property type="entry name" value="HTH_CROC1"/>
    <property type="match status" value="1"/>
</dbReference>
<dbReference type="Gene3D" id="1.10.260.40">
    <property type="entry name" value="lambda repressor-like DNA-binding domains"/>
    <property type="match status" value="1"/>
</dbReference>
<dbReference type="RefSeq" id="WP_253239315.1">
    <property type="nucleotide sequence ID" value="NZ_JAMYJR010000023.1"/>
</dbReference>